<name>D9WB29_9ACTN</name>
<evidence type="ECO:0000256" key="1">
    <source>
        <dbReference type="SAM" id="MobiDB-lite"/>
    </source>
</evidence>
<evidence type="ECO:0000313" key="2">
    <source>
        <dbReference type="EMBL" id="EFL20823.1"/>
    </source>
</evidence>
<proteinExistence type="predicted"/>
<organism evidence="2 3">
    <name type="scientific">Streptomyces himastatinicus ATCC 53653</name>
    <dbReference type="NCBI Taxonomy" id="457427"/>
    <lineage>
        <taxon>Bacteria</taxon>
        <taxon>Bacillati</taxon>
        <taxon>Actinomycetota</taxon>
        <taxon>Actinomycetes</taxon>
        <taxon>Kitasatosporales</taxon>
        <taxon>Streptomycetaceae</taxon>
        <taxon>Streptomyces</taxon>
        <taxon>Streptomyces violaceusniger group</taxon>
    </lineage>
</organism>
<dbReference type="HOGENOM" id="CLU_2686257_0_0_11"/>
<dbReference type="AlphaFoldDB" id="D9WB29"/>
<gene>
    <name evidence="2" type="ORF">SSOG_00535</name>
</gene>
<dbReference type="EMBL" id="GG657754">
    <property type="protein sequence ID" value="EFL20823.1"/>
    <property type="molecule type" value="Genomic_DNA"/>
</dbReference>
<accession>D9WB29</accession>
<reference evidence="2 3" key="1">
    <citation type="submission" date="2009-02" db="EMBL/GenBank/DDBJ databases">
        <title>Annotation of Streptomyces hygroscopicus strain ATCC 53653.</title>
        <authorList>
            <consortium name="The Broad Institute Genome Sequencing Platform"/>
            <consortium name="Broad Institute Microbial Sequencing Center"/>
            <person name="Fischbach M."/>
            <person name="Godfrey P."/>
            <person name="Ward D."/>
            <person name="Young S."/>
            <person name="Zeng Q."/>
            <person name="Koehrsen M."/>
            <person name="Alvarado L."/>
            <person name="Berlin A.M."/>
            <person name="Bochicchio J."/>
            <person name="Borenstein D."/>
            <person name="Chapman S.B."/>
            <person name="Chen Z."/>
            <person name="Engels R."/>
            <person name="Freedman E."/>
            <person name="Gellesch M."/>
            <person name="Goldberg J."/>
            <person name="Griggs A."/>
            <person name="Gujja S."/>
            <person name="Heilman E.R."/>
            <person name="Heiman D.I."/>
            <person name="Hepburn T.A."/>
            <person name="Howarth C."/>
            <person name="Jen D."/>
            <person name="Larson L."/>
            <person name="Lewis B."/>
            <person name="Mehta T."/>
            <person name="Park D."/>
            <person name="Pearson M."/>
            <person name="Richards J."/>
            <person name="Roberts A."/>
            <person name="Saif S."/>
            <person name="Shea T.D."/>
            <person name="Shenoy N."/>
            <person name="Sisk P."/>
            <person name="Stolte C."/>
            <person name="Sykes S.N."/>
            <person name="Thomson T."/>
            <person name="Walk T."/>
            <person name="White J."/>
            <person name="Yandava C."/>
            <person name="Straight P."/>
            <person name="Clardy J."/>
            <person name="Hung D."/>
            <person name="Kolter R."/>
            <person name="Mekalanos J."/>
            <person name="Walker S."/>
            <person name="Walsh C.T."/>
            <person name="Wieland-Brown L.C."/>
            <person name="Haas B."/>
            <person name="Nusbaum C."/>
            <person name="Birren B."/>
        </authorList>
    </citation>
    <scope>NUCLEOTIDE SEQUENCE [LARGE SCALE GENOMIC DNA]</scope>
    <source>
        <strain evidence="2 3">ATCC 53653</strain>
    </source>
</reference>
<protein>
    <submittedName>
        <fullName evidence="2">Uncharacterized protein</fullName>
    </submittedName>
</protein>
<dbReference type="Proteomes" id="UP000003963">
    <property type="component" value="Unassembled WGS sequence"/>
</dbReference>
<evidence type="ECO:0000313" key="3">
    <source>
        <dbReference type="Proteomes" id="UP000003963"/>
    </source>
</evidence>
<keyword evidence="3" id="KW-1185">Reference proteome</keyword>
<sequence length="74" mass="7559">MVGGDHEGDGLIRGRPVGAGVCGDPRRAGMRRTSMVSLDTRIGSDGAAECGAPRVRGTLGSWPSARTVTHAQLG</sequence>
<dbReference type="STRING" id="457427.SSOG_00535"/>
<feature type="region of interest" description="Disordered" evidence="1">
    <location>
        <begin position="1"/>
        <end position="28"/>
    </location>
</feature>
<feature type="compositionally biased region" description="Basic and acidic residues" evidence="1">
    <location>
        <begin position="1"/>
        <end position="12"/>
    </location>
</feature>